<dbReference type="FunFam" id="3.10.300.10:FF:000001">
    <property type="entry name" value="Putative 3-methyladenine DNA glycosylase"/>
    <property type="match status" value="1"/>
</dbReference>
<dbReference type="PANTHER" id="PTHR10429">
    <property type="entry name" value="DNA-3-METHYLADENINE GLYCOSYLASE"/>
    <property type="match status" value="1"/>
</dbReference>
<dbReference type="Gene3D" id="3.10.300.10">
    <property type="entry name" value="Methylpurine-DNA glycosylase (MPG)"/>
    <property type="match status" value="1"/>
</dbReference>
<evidence type="ECO:0000256" key="5">
    <source>
        <dbReference type="HAMAP-Rule" id="MF_00527"/>
    </source>
</evidence>
<dbReference type="Proteomes" id="UP000317369">
    <property type="component" value="Chromosome"/>
</dbReference>
<dbReference type="GO" id="GO:0006284">
    <property type="term" value="P:base-excision repair"/>
    <property type="evidence" value="ECO:0007669"/>
    <property type="project" value="InterPro"/>
</dbReference>
<comment type="similarity">
    <text evidence="1 5">Belongs to the DNA glycosylase MPG family.</text>
</comment>
<evidence type="ECO:0000313" key="6">
    <source>
        <dbReference type="EMBL" id="QDU34090.1"/>
    </source>
</evidence>
<dbReference type="KEGG" id="pcor:KS4_21520"/>
<dbReference type="AlphaFoldDB" id="A0A517YV47"/>
<evidence type="ECO:0000256" key="2">
    <source>
        <dbReference type="ARBA" id="ARBA00022763"/>
    </source>
</evidence>
<dbReference type="InterPro" id="IPR011034">
    <property type="entry name" value="Formyl_transferase-like_C_sf"/>
</dbReference>
<keyword evidence="3 5" id="KW-0378">Hydrolase</keyword>
<dbReference type="EC" id="3.2.2.-" evidence="5"/>
<dbReference type="HAMAP" id="MF_00527">
    <property type="entry name" value="3MGH"/>
    <property type="match status" value="1"/>
</dbReference>
<keyword evidence="4 5" id="KW-0234">DNA repair</keyword>
<organism evidence="6 7">
    <name type="scientific">Poriferisphaera corsica</name>
    <dbReference type="NCBI Taxonomy" id="2528020"/>
    <lineage>
        <taxon>Bacteria</taxon>
        <taxon>Pseudomonadati</taxon>
        <taxon>Planctomycetota</taxon>
        <taxon>Phycisphaerae</taxon>
        <taxon>Phycisphaerales</taxon>
        <taxon>Phycisphaeraceae</taxon>
        <taxon>Poriferisphaera</taxon>
    </lineage>
</organism>
<dbReference type="GO" id="GO:0003905">
    <property type="term" value="F:alkylbase DNA N-glycosylase activity"/>
    <property type="evidence" value="ECO:0007669"/>
    <property type="project" value="InterPro"/>
</dbReference>
<proteinExistence type="inferred from homology"/>
<reference evidence="6 7" key="1">
    <citation type="submission" date="2019-02" db="EMBL/GenBank/DDBJ databases">
        <title>Deep-cultivation of Planctomycetes and their phenomic and genomic characterization uncovers novel biology.</title>
        <authorList>
            <person name="Wiegand S."/>
            <person name="Jogler M."/>
            <person name="Boedeker C."/>
            <person name="Pinto D."/>
            <person name="Vollmers J."/>
            <person name="Rivas-Marin E."/>
            <person name="Kohn T."/>
            <person name="Peeters S.H."/>
            <person name="Heuer A."/>
            <person name="Rast P."/>
            <person name="Oberbeckmann S."/>
            <person name="Bunk B."/>
            <person name="Jeske O."/>
            <person name="Meyerdierks A."/>
            <person name="Storesund J.E."/>
            <person name="Kallscheuer N."/>
            <person name="Luecker S."/>
            <person name="Lage O.M."/>
            <person name="Pohl T."/>
            <person name="Merkel B.J."/>
            <person name="Hornburger P."/>
            <person name="Mueller R.-W."/>
            <person name="Bruemmer F."/>
            <person name="Labrenz M."/>
            <person name="Spormann A.M."/>
            <person name="Op den Camp H."/>
            <person name="Overmann J."/>
            <person name="Amann R."/>
            <person name="Jetten M.S.M."/>
            <person name="Mascher T."/>
            <person name="Medema M.H."/>
            <person name="Devos D.P."/>
            <person name="Kaster A.-K."/>
            <person name="Ovreas L."/>
            <person name="Rohde M."/>
            <person name="Galperin M.Y."/>
            <person name="Jogler C."/>
        </authorList>
    </citation>
    <scope>NUCLEOTIDE SEQUENCE [LARGE SCALE GENOMIC DNA]</scope>
    <source>
        <strain evidence="6 7">KS4</strain>
    </source>
</reference>
<gene>
    <name evidence="6" type="ORF">KS4_21520</name>
</gene>
<dbReference type="SUPFAM" id="SSF50486">
    <property type="entry name" value="FMT C-terminal domain-like"/>
    <property type="match status" value="1"/>
</dbReference>
<dbReference type="EMBL" id="CP036425">
    <property type="protein sequence ID" value="QDU34090.1"/>
    <property type="molecule type" value="Genomic_DNA"/>
</dbReference>
<dbReference type="InterPro" id="IPR036995">
    <property type="entry name" value="MPG_sf"/>
</dbReference>
<dbReference type="NCBIfam" id="TIGR00567">
    <property type="entry name" value="3mg"/>
    <property type="match status" value="1"/>
</dbReference>
<name>A0A517YV47_9BACT</name>
<dbReference type="Pfam" id="PF02245">
    <property type="entry name" value="Pur_DNA_glyco"/>
    <property type="match status" value="1"/>
</dbReference>
<evidence type="ECO:0000256" key="3">
    <source>
        <dbReference type="ARBA" id="ARBA00022801"/>
    </source>
</evidence>
<evidence type="ECO:0000256" key="1">
    <source>
        <dbReference type="ARBA" id="ARBA00009232"/>
    </source>
</evidence>
<evidence type="ECO:0000256" key="4">
    <source>
        <dbReference type="ARBA" id="ARBA00023204"/>
    </source>
</evidence>
<keyword evidence="2 5" id="KW-0227">DNA damage</keyword>
<keyword evidence="7" id="KW-1185">Reference proteome</keyword>
<dbReference type="NCBIfam" id="NF002003">
    <property type="entry name" value="PRK00802.1-3"/>
    <property type="match status" value="1"/>
</dbReference>
<sequence>MHMIPPHIHRDFFNRDTVTVARALLGQLLVRNHPDTKEPIAGIIVETEAYLGVRDKAAHTYNYHRTDRVRTMWGLPGHAYVYFTYGLHHCVNCTTMPESTPQAVLIRALQPTHNLPFIHSMRPKAKSATNLCSGPAKLTQALDIARALDGADLCSDQSPLYIAQVRKRSHSTSKITASPRIGVNYAQEWAKKPLRFHLTGNLHVSRQ</sequence>
<protein>
    <recommendedName>
        <fullName evidence="5">Putative 3-methyladenine DNA glycosylase</fullName>
        <ecNumber evidence="5">3.2.2.-</ecNumber>
    </recommendedName>
</protein>
<evidence type="ECO:0000313" key="7">
    <source>
        <dbReference type="Proteomes" id="UP000317369"/>
    </source>
</evidence>
<dbReference type="CDD" id="cd00540">
    <property type="entry name" value="AAG"/>
    <property type="match status" value="1"/>
</dbReference>
<dbReference type="GO" id="GO:0003677">
    <property type="term" value="F:DNA binding"/>
    <property type="evidence" value="ECO:0007669"/>
    <property type="project" value="InterPro"/>
</dbReference>
<dbReference type="InterPro" id="IPR003180">
    <property type="entry name" value="MPG"/>
</dbReference>
<dbReference type="PANTHER" id="PTHR10429:SF0">
    <property type="entry name" value="DNA-3-METHYLADENINE GLYCOSYLASE"/>
    <property type="match status" value="1"/>
</dbReference>
<accession>A0A517YV47</accession>